<dbReference type="Pfam" id="PF02518">
    <property type="entry name" value="HATPase_c"/>
    <property type="match status" value="1"/>
</dbReference>
<reference evidence="15" key="1">
    <citation type="journal article" date="2014" name="Int. J. Syst. Evol. Microbiol.">
        <title>Complete genome sequence of Corynebacterium casei LMG S-19264T (=DSM 44701T), isolated from a smear-ripened cheese.</title>
        <authorList>
            <consortium name="US DOE Joint Genome Institute (JGI-PGF)"/>
            <person name="Walter F."/>
            <person name="Albersmeier A."/>
            <person name="Kalinowski J."/>
            <person name="Ruckert C."/>
        </authorList>
    </citation>
    <scope>NUCLEOTIDE SEQUENCE</scope>
    <source>
        <strain evidence="15">JCM 15325</strain>
    </source>
</reference>
<dbReference type="PANTHER" id="PTHR42878:SF7">
    <property type="entry name" value="SENSOR HISTIDINE KINASE GLRK"/>
    <property type="match status" value="1"/>
</dbReference>
<comment type="caution">
    <text evidence="15">The sequence shown here is derived from an EMBL/GenBank/DDBJ whole genome shotgun (WGS) entry which is preliminary data.</text>
</comment>
<evidence type="ECO:0000256" key="5">
    <source>
        <dbReference type="ARBA" id="ARBA00022553"/>
    </source>
</evidence>
<dbReference type="GO" id="GO:0000156">
    <property type="term" value="F:phosphorelay response regulator activity"/>
    <property type="evidence" value="ECO:0007669"/>
    <property type="project" value="TreeGrafter"/>
</dbReference>
<evidence type="ECO:0000259" key="13">
    <source>
        <dbReference type="PROSITE" id="PS50109"/>
    </source>
</evidence>
<evidence type="ECO:0000256" key="2">
    <source>
        <dbReference type="ARBA" id="ARBA00004651"/>
    </source>
</evidence>
<dbReference type="Gene3D" id="3.30.565.10">
    <property type="entry name" value="Histidine kinase-like ATPase, C-terminal domain"/>
    <property type="match status" value="1"/>
</dbReference>
<evidence type="ECO:0000256" key="10">
    <source>
        <dbReference type="ARBA" id="ARBA00023012"/>
    </source>
</evidence>
<dbReference type="Pfam" id="PF00672">
    <property type="entry name" value="HAMP"/>
    <property type="match status" value="1"/>
</dbReference>
<dbReference type="InterPro" id="IPR036097">
    <property type="entry name" value="HisK_dim/P_sf"/>
</dbReference>
<evidence type="ECO:0000256" key="8">
    <source>
        <dbReference type="ARBA" id="ARBA00022777"/>
    </source>
</evidence>
<evidence type="ECO:0000313" key="15">
    <source>
        <dbReference type="EMBL" id="GGL51019.1"/>
    </source>
</evidence>
<dbReference type="CDD" id="cd06225">
    <property type="entry name" value="HAMP"/>
    <property type="match status" value="1"/>
</dbReference>
<dbReference type="InterPro" id="IPR005467">
    <property type="entry name" value="His_kinase_dom"/>
</dbReference>
<dbReference type="SUPFAM" id="SSF55874">
    <property type="entry name" value="ATPase domain of HSP90 chaperone/DNA topoisomerase II/histidine kinase"/>
    <property type="match status" value="1"/>
</dbReference>
<dbReference type="Proteomes" id="UP000654670">
    <property type="component" value="Unassembled WGS sequence"/>
</dbReference>
<keyword evidence="11 12" id="KW-0472">Membrane</keyword>
<evidence type="ECO:0000256" key="12">
    <source>
        <dbReference type="SAM" id="Phobius"/>
    </source>
</evidence>
<dbReference type="FunFam" id="3.30.565.10:FF:000006">
    <property type="entry name" value="Sensor histidine kinase WalK"/>
    <property type="match status" value="1"/>
</dbReference>
<dbReference type="InterPro" id="IPR003594">
    <property type="entry name" value="HATPase_dom"/>
</dbReference>
<dbReference type="PRINTS" id="PR00344">
    <property type="entry name" value="BCTRLSENSOR"/>
</dbReference>
<dbReference type="PANTHER" id="PTHR42878">
    <property type="entry name" value="TWO-COMPONENT HISTIDINE KINASE"/>
    <property type="match status" value="1"/>
</dbReference>
<reference evidence="15" key="2">
    <citation type="submission" date="2020-09" db="EMBL/GenBank/DDBJ databases">
        <authorList>
            <person name="Sun Q."/>
            <person name="Ohkuma M."/>
        </authorList>
    </citation>
    <scope>NUCLEOTIDE SEQUENCE</scope>
    <source>
        <strain evidence="15">JCM 15325</strain>
    </source>
</reference>
<feature type="transmembrane region" description="Helical" evidence="12">
    <location>
        <begin position="151"/>
        <end position="178"/>
    </location>
</feature>
<accession>A0A917S1X2</accession>
<dbReference type="InterPro" id="IPR004358">
    <property type="entry name" value="Sig_transdc_His_kin-like_C"/>
</dbReference>
<keyword evidence="12" id="KW-0812">Transmembrane</keyword>
<dbReference type="AlphaFoldDB" id="A0A917S1X2"/>
<dbReference type="Gene3D" id="6.10.340.10">
    <property type="match status" value="1"/>
</dbReference>
<keyword evidence="4" id="KW-1003">Cell membrane</keyword>
<dbReference type="Pfam" id="PF00512">
    <property type="entry name" value="HisKA"/>
    <property type="match status" value="1"/>
</dbReference>
<dbReference type="SMART" id="SM00304">
    <property type="entry name" value="HAMP"/>
    <property type="match status" value="1"/>
</dbReference>
<keyword evidence="10" id="KW-0902">Two-component regulatory system</keyword>
<keyword evidence="6" id="KW-0808">Transferase</keyword>
<gene>
    <name evidence="15" type="ORF">GCM10007968_14100</name>
</gene>
<comment type="subcellular location">
    <subcellularLocation>
        <location evidence="2">Cell membrane</location>
        <topology evidence="2">Multi-pass membrane protein</topology>
    </subcellularLocation>
</comment>
<dbReference type="InterPro" id="IPR036890">
    <property type="entry name" value="HATPase_C_sf"/>
</dbReference>
<keyword evidence="8" id="KW-0418">Kinase</keyword>
<keyword evidence="5" id="KW-0597">Phosphoprotein</keyword>
<keyword evidence="16" id="KW-1185">Reference proteome</keyword>
<dbReference type="EMBL" id="BMOK01000005">
    <property type="protein sequence ID" value="GGL51019.1"/>
    <property type="molecule type" value="Genomic_DNA"/>
</dbReference>
<dbReference type="EC" id="2.7.13.3" evidence="3"/>
<keyword evidence="7" id="KW-0547">Nucleotide-binding</keyword>
<evidence type="ECO:0000256" key="1">
    <source>
        <dbReference type="ARBA" id="ARBA00000085"/>
    </source>
</evidence>
<dbReference type="GO" id="GO:0000155">
    <property type="term" value="F:phosphorelay sensor kinase activity"/>
    <property type="evidence" value="ECO:0007669"/>
    <property type="project" value="InterPro"/>
</dbReference>
<evidence type="ECO:0000256" key="7">
    <source>
        <dbReference type="ARBA" id="ARBA00022741"/>
    </source>
</evidence>
<evidence type="ECO:0000256" key="9">
    <source>
        <dbReference type="ARBA" id="ARBA00022840"/>
    </source>
</evidence>
<dbReference type="Gene3D" id="1.10.287.130">
    <property type="match status" value="1"/>
</dbReference>
<feature type="domain" description="HAMP" evidence="14">
    <location>
        <begin position="180"/>
        <end position="232"/>
    </location>
</feature>
<organism evidence="15 16">
    <name type="scientific">Sporolactobacillus putidus</name>
    <dbReference type="NCBI Taxonomy" id="492735"/>
    <lineage>
        <taxon>Bacteria</taxon>
        <taxon>Bacillati</taxon>
        <taxon>Bacillota</taxon>
        <taxon>Bacilli</taxon>
        <taxon>Bacillales</taxon>
        <taxon>Sporolactobacillaceae</taxon>
        <taxon>Sporolactobacillus</taxon>
    </lineage>
</organism>
<keyword evidence="9" id="KW-0067">ATP-binding</keyword>
<dbReference type="CDD" id="cd00082">
    <property type="entry name" value="HisKA"/>
    <property type="match status" value="1"/>
</dbReference>
<dbReference type="SMART" id="SM00388">
    <property type="entry name" value="HisKA"/>
    <property type="match status" value="1"/>
</dbReference>
<feature type="transmembrane region" description="Helical" evidence="12">
    <location>
        <begin position="24"/>
        <end position="47"/>
    </location>
</feature>
<evidence type="ECO:0000256" key="6">
    <source>
        <dbReference type="ARBA" id="ARBA00022679"/>
    </source>
</evidence>
<feature type="transmembrane region" description="Helical" evidence="12">
    <location>
        <begin position="120"/>
        <end position="139"/>
    </location>
</feature>
<feature type="domain" description="Histidine kinase" evidence="13">
    <location>
        <begin position="247"/>
        <end position="462"/>
    </location>
</feature>
<dbReference type="RefSeq" id="WP_188802391.1">
    <property type="nucleotide sequence ID" value="NZ_BMOK01000005.1"/>
</dbReference>
<dbReference type="InterPro" id="IPR003660">
    <property type="entry name" value="HAMP_dom"/>
</dbReference>
<dbReference type="SMART" id="SM00387">
    <property type="entry name" value="HATPase_c"/>
    <property type="match status" value="1"/>
</dbReference>
<protein>
    <recommendedName>
        <fullName evidence="3">histidine kinase</fullName>
        <ecNumber evidence="3">2.7.13.3</ecNumber>
    </recommendedName>
</protein>
<dbReference type="GO" id="GO:0005524">
    <property type="term" value="F:ATP binding"/>
    <property type="evidence" value="ECO:0007669"/>
    <property type="project" value="UniProtKB-KW"/>
</dbReference>
<evidence type="ECO:0000313" key="16">
    <source>
        <dbReference type="Proteomes" id="UP000654670"/>
    </source>
</evidence>
<name>A0A917S1X2_9BACL</name>
<comment type="catalytic activity">
    <reaction evidence="1">
        <text>ATP + protein L-histidine = ADP + protein N-phospho-L-histidine.</text>
        <dbReference type="EC" id="2.7.13.3"/>
    </reaction>
</comment>
<evidence type="ECO:0000256" key="3">
    <source>
        <dbReference type="ARBA" id="ARBA00012438"/>
    </source>
</evidence>
<evidence type="ECO:0000259" key="14">
    <source>
        <dbReference type="PROSITE" id="PS50885"/>
    </source>
</evidence>
<dbReference type="PROSITE" id="PS50109">
    <property type="entry name" value="HIS_KIN"/>
    <property type="match status" value="1"/>
</dbReference>
<dbReference type="InterPro" id="IPR050351">
    <property type="entry name" value="BphY/WalK/GraS-like"/>
</dbReference>
<dbReference type="GO" id="GO:0007234">
    <property type="term" value="P:osmosensory signaling via phosphorelay pathway"/>
    <property type="evidence" value="ECO:0007669"/>
    <property type="project" value="TreeGrafter"/>
</dbReference>
<dbReference type="GO" id="GO:0030295">
    <property type="term" value="F:protein kinase activator activity"/>
    <property type="evidence" value="ECO:0007669"/>
    <property type="project" value="TreeGrafter"/>
</dbReference>
<evidence type="ECO:0000256" key="11">
    <source>
        <dbReference type="ARBA" id="ARBA00023136"/>
    </source>
</evidence>
<dbReference type="SUPFAM" id="SSF158472">
    <property type="entry name" value="HAMP domain-like"/>
    <property type="match status" value="1"/>
</dbReference>
<dbReference type="InterPro" id="IPR003661">
    <property type="entry name" value="HisK_dim/P_dom"/>
</dbReference>
<keyword evidence="12" id="KW-1133">Transmembrane helix</keyword>
<dbReference type="CDD" id="cd00075">
    <property type="entry name" value="HATPase"/>
    <property type="match status" value="1"/>
</dbReference>
<dbReference type="SUPFAM" id="SSF47384">
    <property type="entry name" value="Homodimeric domain of signal transducing histidine kinase"/>
    <property type="match status" value="1"/>
</dbReference>
<dbReference type="GO" id="GO:0005886">
    <property type="term" value="C:plasma membrane"/>
    <property type="evidence" value="ECO:0007669"/>
    <property type="project" value="UniProtKB-SubCell"/>
</dbReference>
<sequence>MGKVTPRVRQKQEGGVIQRRIRRLLFLAGAICFVLAVLAAFAVHSLASDTLDDRHMRVDFNALVIQAEKGTLGKGEKAHYALFGANGRVLESTVAMYRKGDTADLHTLSGPNGIKNDGRMLTFVSPVMHNGSLSGMLLVTADKKDYSTPNAAWLVMSSLFFFLAAGACLLLFFIVHLLKNDLFVPIELLHGSTRRMLHGDLDTRLLYDDAGEIGSLCHDFEAMRDELSAAFRRENDLLNADRLLFACVSHDLKTPLAAISGYAEEIRDGIADSPSRINELSGLMLKKVRLLTKLIDDILEETKAQLGELPIVLEEIYAQAFFEDVCGELSLDAAHSGVAFSAGEIPDVLITIDRKRITQVMQNLVSNSIKYRQRDCVIDIHFELEAAELIVCVKDNGSGIAANDLPFVFNRFYRGDTARTQNIPGSGLGLCIAKDIVERHGGRIECDSVLGSGTDVCFSLPL</sequence>
<evidence type="ECO:0000256" key="4">
    <source>
        <dbReference type="ARBA" id="ARBA00022475"/>
    </source>
</evidence>
<proteinExistence type="predicted"/>
<dbReference type="PROSITE" id="PS50885">
    <property type="entry name" value="HAMP"/>
    <property type="match status" value="1"/>
</dbReference>